<organism evidence="1">
    <name type="scientific">viral metagenome</name>
    <dbReference type="NCBI Taxonomy" id="1070528"/>
    <lineage>
        <taxon>unclassified sequences</taxon>
        <taxon>metagenomes</taxon>
        <taxon>organismal metagenomes</taxon>
    </lineage>
</organism>
<proteinExistence type="predicted"/>
<sequence length="305" mass="35899">MVEVTKPEIVKRCCSKCGEEKNPDRIVKNRNICKDCCNKKKKETLDNKVVEPTEQRTCTGCNIVKCVTLFIRKESTRCKDCNNFNRRKQYEEKEEVRIRKITDATNHKKKKKAIRDEIKLAELTKLEEEIGQDNTICKYCNEVKAKTHFRHNRLKCKDCERDDPIDKLKRYVRSRIHSCLKGNKTKHTHEYLGCKPPEYIKWLLSNTNNFTLDNHGQVWHIDHVIPLSKFNVENDEECSIAFNWRNTMPLLAKENLSKNNKILKPQIEQHLKNLISYHIENSIELPQIYIDLFAKHLAAGNPLEP</sequence>
<protein>
    <submittedName>
        <fullName evidence="1">Uncharacterized protein</fullName>
    </submittedName>
</protein>
<dbReference type="EMBL" id="MN740193">
    <property type="protein sequence ID" value="QHT92658.1"/>
    <property type="molecule type" value="Genomic_DNA"/>
</dbReference>
<dbReference type="AlphaFoldDB" id="A0A6C0IHH7"/>
<accession>A0A6C0IHH7</accession>
<reference evidence="1" key="1">
    <citation type="journal article" date="2020" name="Nature">
        <title>Giant virus diversity and host interactions through global metagenomics.</title>
        <authorList>
            <person name="Schulz F."/>
            <person name="Roux S."/>
            <person name="Paez-Espino D."/>
            <person name="Jungbluth S."/>
            <person name="Walsh D.A."/>
            <person name="Denef V.J."/>
            <person name="McMahon K.D."/>
            <person name="Konstantinidis K.T."/>
            <person name="Eloe-Fadrosh E.A."/>
            <person name="Kyrpides N.C."/>
            <person name="Woyke T."/>
        </authorList>
    </citation>
    <scope>NUCLEOTIDE SEQUENCE</scope>
    <source>
        <strain evidence="1">GVMAG-M-3300023184-89</strain>
    </source>
</reference>
<name>A0A6C0IHH7_9ZZZZ</name>
<evidence type="ECO:0000313" key="1">
    <source>
        <dbReference type="EMBL" id="QHT92658.1"/>
    </source>
</evidence>